<dbReference type="PRINTS" id="PR01083">
    <property type="entry name" value="LYMPHSPCIFIC"/>
</dbReference>
<keyword evidence="3" id="KW-1185">Reference proteome</keyword>
<dbReference type="PANTHER" id="PTHR18949">
    <property type="entry name" value="CALDESMON"/>
    <property type="match status" value="1"/>
</dbReference>
<name>A0A7L4HNR4_SCOUM</name>
<feature type="region of interest" description="Disordered" evidence="1">
    <location>
        <begin position="1"/>
        <end position="251"/>
    </location>
</feature>
<feature type="region of interest" description="Disordered" evidence="1">
    <location>
        <begin position="289"/>
        <end position="313"/>
    </location>
</feature>
<dbReference type="InterPro" id="IPR006018">
    <property type="entry name" value="Caldesmon_LSP"/>
</dbReference>
<dbReference type="GO" id="GO:0007165">
    <property type="term" value="P:signal transduction"/>
    <property type="evidence" value="ECO:0007669"/>
    <property type="project" value="InterPro"/>
</dbReference>
<reference evidence="2 3" key="1">
    <citation type="submission" date="2020-02" db="EMBL/GenBank/DDBJ databases">
        <title>Bird 10,000 Genomes (B10K) Project - Family phase.</title>
        <authorList>
            <person name="Zhang G."/>
        </authorList>
    </citation>
    <scope>NUCLEOTIDE SEQUENCE [LARGE SCALE GENOMIC DNA]</scope>
    <source>
        <strain evidence="2">B10K-DU-002-70</strain>
        <tissue evidence="2">Muscle</tissue>
    </source>
</reference>
<sequence length="336" mass="38347">RLTAQWSVEDEEEAARERRRREREKQLRSQAEEGLNGTSSCSESVGPAQENHYDFKPSGTSELEEDEGFSDWSQKLEQRKQRSPQQLYEDEDGGVREAEVKLEQIQLDRESLEEIQEENVVTGEEERLCQEEEQVREHEEEERAEQEEKKRRRNEEEEEETPEKRQKAPSPTSLEEEELCSDHTAVCSTKITDRTESLNRSIKKSNSIKKTQPPLPVSKIDDRLEQYTQAIETSTKAPKPVRQPSLDLPTTSMMVASTKSLWETGEVAAQSAVKSLPCKDIVAGDIVSKRSLWEQKGNPKPETTNIKSAPSGKKYKFVATGHGQYKKVLIDDAAEQ</sequence>
<evidence type="ECO:0000313" key="3">
    <source>
        <dbReference type="Proteomes" id="UP000539032"/>
    </source>
</evidence>
<proteinExistence type="predicted"/>
<dbReference type="Proteomes" id="UP000539032">
    <property type="component" value="Unassembled WGS sequence"/>
</dbReference>
<dbReference type="Pfam" id="PF02029">
    <property type="entry name" value="Caldesmon"/>
    <property type="match status" value="1"/>
</dbReference>
<feature type="non-terminal residue" evidence="2">
    <location>
        <position position="1"/>
    </location>
</feature>
<dbReference type="InterPro" id="IPR002211">
    <property type="entry name" value="Lymphspecific"/>
</dbReference>
<feature type="non-terminal residue" evidence="2">
    <location>
        <position position="336"/>
    </location>
</feature>
<feature type="compositionally biased region" description="Basic and acidic residues" evidence="1">
    <location>
        <begin position="93"/>
        <end position="112"/>
    </location>
</feature>
<protein>
    <submittedName>
        <fullName evidence="2">LSP1 protein</fullName>
    </submittedName>
</protein>
<feature type="compositionally biased region" description="Basic and acidic residues" evidence="1">
    <location>
        <begin position="124"/>
        <end position="138"/>
    </location>
</feature>
<feature type="compositionally biased region" description="Polar residues" evidence="1">
    <location>
        <begin position="226"/>
        <end position="236"/>
    </location>
</feature>
<dbReference type="GO" id="GO:0003779">
    <property type="term" value="F:actin binding"/>
    <property type="evidence" value="ECO:0007669"/>
    <property type="project" value="InterPro"/>
</dbReference>
<evidence type="ECO:0000256" key="1">
    <source>
        <dbReference type="SAM" id="MobiDB-lite"/>
    </source>
</evidence>
<dbReference type="EMBL" id="VZTL01021542">
    <property type="protein sequence ID" value="NXX55166.1"/>
    <property type="molecule type" value="Genomic_DNA"/>
</dbReference>
<dbReference type="PANTHER" id="PTHR18949:SF1">
    <property type="entry name" value="LYMPHOCYTE-SPECIFIC PROTEIN 1"/>
    <property type="match status" value="1"/>
</dbReference>
<dbReference type="OrthoDB" id="9947942at2759"/>
<organism evidence="2 3">
    <name type="scientific">Scopus umbretta</name>
    <name type="common">Hammerkop</name>
    <dbReference type="NCBI Taxonomy" id="33581"/>
    <lineage>
        <taxon>Eukaryota</taxon>
        <taxon>Metazoa</taxon>
        <taxon>Chordata</taxon>
        <taxon>Craniata</taxon>
        <taxon>Vertebrata</taxon>
        <taxon>Euteleostomi</taxon>
        <taxon>Archelosauria</taxon>
        <taxon>Archosauria</taxon>
        <taxon>Dinosauria</taxon>
        <taxon>Saurischia</taxon>
        <taxon>Theropoda</taxon>
        <taxon>Coelurosauria</taxon>
        <taxon>Aves</taxon>
        <taxon>Neognathae</taxon>
        <taxon>Neoaves</taxon>
        <taxon>Aequornithes</taxon>
        <taxon>Pelecaniformes</taxon>
        <taxon>Scopidae</taxon>
        <taxon>Scopus</taxon>
    </lineage>
</organism>
<comment type="caution">
    <text evidence="2">The sequence shown here is derived from an EMBL/GenBank/DDBJ whole genome shotgun (WGS) entry which is preliminary data.</text>
</comment>
<dbReference type="AlphaFoldDB" id="A0A7L4HNR4"/>
<evidence type="ECO:0000313" key="2">
    <source>
        <dbReference type="EMBL" id="NXX55166.1"/>
    </source>
</evidence>
<feature type="compositionally biased region" description="Basic and acidic residues" evidence="1">
    <location>
        <begin position="146"/>
        <end position="155"/>
    </location>
</feature>
<accession>A0A7L4HNR4</accession>
<feature type="compositionally biased region" description="Basic and acidic residues" evidence="1">
    <location>
        <begin position="289"/>
        <end position="299"/>
    </location>
</feature>
<gene>
    <name evidence="2" type="primary">Lsp1</name>
    <name evidence="2" type="ORF">SCOUMB_R05839</name>
</gene>